<dbReference type="InterPro" id="IPR025345">
    <property type="entry name" value="DUF4249"/>
</dbReference>
<evidence type="ECO:0000313" key="2">
    <source>
        <dbReference type="Proteomes" id="UP000000493"/>
    </source>
</evidence>
<protein>
    <recommendedName>
        <fullName evidence="3">DUF4249 domain-containing protein</fullName>
    </recommendedName>
</protein>
<dbReference type="EMBL" id="CP002859">
    <property type="protein sequence ID" value="AEI47130.1"/>
    <property type="molecule type" value="Genomic_DNA"/>
</dbReference>
<evidence type="ECO:0008006" key="3">
    <source>
        <dbReference type="Google" id="ProtNLM"/>
    </source>
</evidence>
<reference evidence="2" key="1">
    <citation type="submission" date="2011-06" db="EMBL/GenBank/DDBJ databases">
        <title>The complete genome of chromosome of Runella slithyformis DSM 19594.</title>
        <authorList>
            <consortium name="US DOE Joint Genome Institute (JGI-PGF)"/>
            <person name="Lucas S."/>
            <person name="Han J."/>
            <person name="Lapidus A."/>
            <person name="Bruce D."/>
            <person name="Goodwin L."/>
            <person name="Pitluck S."/>
            <person name="Peters L."/>
            <person name="Kyrpides N."/>
            <person name="Mavromatis K."/>
            <person name="Ivanova N."/>
            <person name="Ovchinnikova G."/>
            <person name="Zhang X."/>
            <person name="Misra M."/>
            <person name="Detter J.C."/>
            <person name="Tapia R."/>
            <person name="Han C."/>
            <person name="Land M."/>
            <person name="Hauser L."/>
            <person name="Markowitz V."/>
            <person name="Cheng J.-F."/>
            <person name="Hugenholtz P."/>
            <person name="Woyke T."/>
            <person name="Wu D."/>
            <person name="Tindall B."/>
            <person name="Faehrich R."/>
            <person name="Brambilla E."/>
            <person name="Klenk H.-P."/>
            <person name="Eisen J.A."/>
        </authorList>
    </citation>
    <scope>NUCLEOTIDE SEQUENCE [LARGE SCALE GENOMIC DNA]</scope>
    <source>
        <strain evidence="2">ATCC 29530 / DSM 19594 / LMG 11500 / NCIMB 11436 / LSU 4</strain>
    </source>
</reference>
<name>A0A7U3ZH68_RUNSL</name>
<dbReference type="KEGG" id="rsi:Runsl_0687"/>
<organism evidence="1 2">
    <name type="scientific">Runella slithyformis (strain ATCC 29530 / DSM 19594 / LMG 11500 / NCIMB 11436 / LSU 4)</name>
    <dbReference type="NCBI Taxonomy" id="761193"/>
    <lineage>
        <taxon>Bacteria</taxon>
        <taxon>Pseudomonadati</taxon>
        <taxon>Bacteroidota</taxon>
        <taxon>Cytophagia</taxon>
        <taxon>Cytophagales</taxon>
        <taxon>Spirosomataceae</taxon>
        <taxon>Runella</taxon>
    </lineage>
</organism>
<proteinExistence type="predicted"/>
<dbReference type="RefSeq" id="WP_013926453.1">
    <property type="nucleotide sequence ID" value="NC_015703.1"/>
</dbReference>
<dbReference type="AlphaFoldDB" id="A0A7U3ZH68"/>
<accession>A0A7U3ZH68</accession>
<reference evidence="1 2" key="2">
    <citation type="journal article" date="2012" name="Stand. Genomic Sci.">
        <title>Complete genome sequence of the aquatic bacterium Runella slithyformis type strain (LSU 4(T)).</title>
        <authorList>
            <person name="Copeland A."/>
            <person name="Zhang X."/>
            <person name="Misra M."/>
            <person name="Lapidus A."/>
            <person name="Nolan M."/>
            <person name="Lucas S."/>
            <person name="Deshpande S."/>
            <person name="Cheng J.F."/>
            <person name="Tapia R."/>
            <person name="Goodwin L.A."/>
            <person name="Pitluck S."/>
            <person name="Liolios K."/>
            <person name="Pagani I."/>
            <person name="Ivanova N."/>
            <person name="Mikhailova N."/>
            <person name="Pati A."/>
            <person name="Chen A."/>
            <person name="Palaniappan K."/>
            <person name="Land M."/>
            <person name="Hauser L."/>
            <person name="Pan C."/>
            <person name="Jeffries C.D."/>
            <person name="Detter J.C."/>
            <person name="Brambilla E.M."/>
            <person name="Rohde M."/>
            <person name="Djao O.D."/>
            <person name="Goker M."/>
            <person name="Sikorski J."/>
            <person name="Tindall B.J."/>
            <person name="Woyke T."/>
            <person name="Bristow J."/>
            <person name="Eisen J.A."/>
            <person name="Markowitz V."/>
            <person name="Hugenholtz P."/>
            <person name="Kyrpides N.C."/>
            <person name="Klenk H.P."/>
            <person name="Mavromatis K."/>
        </authorList>
    </citation>
    <scope>NUCLEOTIDE SEQUENCE [LARGE SCALE GENOMIC DNA]</scope>
    <source>
        <strain evidence="2">ATCC 29530 / DSM 19594 / LMG 11500 / NCIMB 11436 / LSU 4</strain>
    </source>
</reference>
<gene>
    <name evidence="1" type="ordered locus">Runsl_0687</name>
</gene>
<sequence length="281" mass="31032">MKQLQYFFGLMASLWFASCDSGVETERISPDNLVAVSSLISPQDSVVRVYVYQGKALDELARSDAAIISDAQVTIEEGGILHSLVFDAKTNSYSISNQEIKIAASKRYNLQVTTKPGLVLKAACIVPPNPDMLLIKGWQEGNDYVFNLDWPTLDKVTFFTFRFELTDVIFKPQLGASSGPSLGFITGSNLFNNKDRPNKLFESKISNAFRAEKVALKTTFYSLESNAFNYLKTKDDAYSWSANTSGLIPNLREPQPVFSNIQGGVGIFGAYNQAITVTSIK</sequence>
<dbReference type="PROSITE" id="PS51257">
    <property type="entry name" value="PROKAR_LIPOPROTEIN"/>
    <property type="match status" value="1"/>
</dbReference>
<keyword evidence="2" id="KW-1185">Reference proteome</keyword>
<dbReference type="Proteomes" id="UP000000493">
    <property type="component" value="Chromosome"/>
</dbReference>
<dbReference type="Pfam" id="PF14054">
    <property type="entry name" value="DUF4249"/>
    <property type="match status" value="1"/>
</dbReference>
<evidence type="ECO:0000313" key="1">
    <source>
        <dbReference type="EMBL" id="AEI47130.1"/>
    </source>
</evidence>